<evidence type="ECO:0000313" key="2">
    <source>
        <dbReference type="EMBL" id="MBR7837799.1"/>
    </source>
</evidence>
<evidence type="ECO:0000256" key="1">
    <source>
        <dbReference type="SAM" id="MobiDB-lite"/>
    </source>
</evidence>
<dbReference type="InterPro" id="IPR017853">
    <property type="entry name" value="GH"/>
</dbReference>
<proteinExistence type="predicted"/>
<protein>
    <recommendedName>
        <fullName evidence="4">Abortive infection protein</fullName>
    </recommendedName>
</protein>
<gene>
    <name evidence="2" type="ORF">KDL01_31280</name>
</gene>
<dbReference type="Gene3D" id="3.20.20.80">
    <property type="entry name" value="Glycosidases"/>
    <property type="match status" value="1"/>
</dbReference>
<organism evidence="2 3">
    <name type="scientific">Actinospica durhamensis</name>
    <dbReference type="NCBI Taxonomy" id="1508375"/>
    <lineage>
        <taxon>Bacteria</taxon>
        <taxon>Bacillati</taxon>
        <taxon>Actinomycetota</taxon>
        <taxon>Actinomycetes</taxon>
        <taxon>Catenulisporales</taxon>
        <taxon>Actinospicaceae</taxon>
        <taxon>Actinospica</taxon>
    </lineage>
</organism>
<dbReference type="SUPFAM" id="SSF51445">
    <property type="entry name" value="(Trans)glycosidases"/>
    <property type="match status" value="1"/>
</dbReference>
<accession>A0A941F080</accession>
<keyword evidence="3" id="KW-1185">Reference proteome</keyword>
<feature type="compositionally biased region" description="Basic residues" evidence="1">
    <location>
        <begin position="25"/>
        <end position="37"/>
    </location>
</feature>
<comment type="caution">
    <text evidence="2">The sequence shown here is derived from an EMBL/GenBank/DDBJ whole genome shotgun (WGS) entry which is preliminary data.</text>
</comment>
<dbReference type="EMBL" id="JAGSOG010000231">
    <property type="protein sequence ID" value="MBR7837799.1"/>
    <property type="molecule type" value="Genomic_DNA"/>
</dbReference>
<dbReference type="AlphaFoldDB" id="A0A941F080"/>
<evidence type="ECO:0008006" key="4">
    <source>
        <dbReference type="Google" id="ProtNLM"/>
    </source>
</evidence>
<feature type="region of interest" description="Disordered" evidence="1">
    <location>
        <begin position="1"/>
        <end position="50"/>
    </location>
</feature>
<sequence length="366" mass="40086">MPSSKRGPPASPISRASATTEGATRHARQGHQLRHRLLPGGKDSRPGFDPETARRELRIIAEDLHCTAVRISGGDPERLSIAARHAAEAGLEVWFSPTPCELDRQQLLPYFADCANRAEQIRAEGAPVVLVLGCELTLLCQGFIPGDTSYERIKALSTGGPRVWMKLGKIGKQLSTLLAETAADARTRFGGKISYASGTWEQVDWKPFDFVGVDAYRDANNAGAFAKQLRRHFKHGKPVAVTEFGCCTYTGAADRGGMGWAIVDHTTEPPHLTGQYQRSETEQVSYLNDLLGIFEHEGVDSAFWFTFVNEQAVHRPGEALTDLDVASYAVVKKLPSGISGTTYPELGWEPKEAFHALAASYDHRIQ</sequence>
<dbReference type="RefSeq" id="WP_212532265.1">
    <property type="nucleotide sequence ID" value="NZ_JAGSOG010000231.1"/>
</dbReference>
<evidence type="ECO:0000313" key="3">
    <source>
        <dbReference type="Proteomes" id="UP000675781"/>
    </source>
</evidence>
<dbReference type="Proteomes" id="UP000675781">
    <property type="component" value="Unassembled WGS sequence"/>
</dbReference>
<name>A0A941F080_9ACTN</name>
<reference evidence="2" key="1">
    <citation type="submission" date="2021-04" db="EMBL/GenBank/DDBJ databases">
        <title>Genome based classification of Actinospica acidithermotolerans sp. nov., an actinobacterium isolated from an Indonesian hot spring.</title>
        <authorList>
            <person name="Kusuma A.B."/>
            <person name="Putra K.E."/>
            <person name="Nafisah S."/>
            <person name="Loh J."/>
            <person name="Nouioui I."/>
            <person name="Goodfellow M."/>
        </authorList>
    </citation>
    <scope>NUCLEOTIDE SEQUENCE</scope>
    <source>
        <strain evidence="2">CSCA 57</strain>
    </source>
</reference>